<dbReference type="AlphaFoldDB" id="A0A563E6N1"/>
<accession>A0A563E6N1</accession>
<evidence type="ECO:0000313" key="2">
    <source>
        <dbReference type="EMBL" id="TWP37871.1"/>
    </source>
</evidence>
<dbReference type="SUPFAM" id="SSF89155">
    <property type="entry name" value="TorD-like"/>
    <property type="match status" value="1"/>
</dbReference>
<name>A0A563E6N1_9MICO</name>
<evidence type="ECO:0000256" key="1">
    <source>
        <dbReference type="SAM" id="MobiDB-lite"/>
    </source>
</evidence>
<sequence>MDGQYPTGRPGVAERTSPTDLVDATPQAEPRHLRDPRHVMLRDHTSQLVEESRRAPQHWELLRALGAAVLTPPPGNAEICRGLDLPVPDGAEHTGVFVLGAPPHAAIHLGPEGKLGGEGLDRVAGFWRALGLRAPEDADHLGALLMLYAELGGAESSTADVEHADHLRRSRCALLHEHIWSWAPAYLVAVQGLGIDPIGQWADLTLQVLRSEHDTADLPDQLPLALREAPEPLTATGTVDDALDALVAPVRTGMVLTQRDLQEGARLAAVGFRRGERRFALRAMLEQDPVATLDWLLGQAHRWADVHRRCGDDPTSRWWQQRAAHTAATLEQMLAGARS</sequence>
<protein>
    <submittedName>
        <fullName evidence="2">Molecular chaperone TorD family protein</fullName>
    </submittedName>
</protein>
<proteinExistence type="predicted"/>
<reference evidence="2 3" key="2">
    <citation type="submission" date="2019-08" db="EMBL/GenBank/DDBJ databases">
        <title>Jejuicoccus antrihumi gen. nov., sp. nov., a new member of the family Dermacoccaceae isolated from a cave.</title>
        <authorList>
            <person name="Schumann P."/>
            <person name="Kim I.S."/>
        </authorList>
    </citation>
    <scope>NUCLEOTIDE SEQUENCE [LARGE SCALE GENOMIC DNA]</scope>
    <source>
        <strain evidence="2 3">C5-26</strain>
    </source>
</reference>
<dbReference type="InterPro" id="IPR020945">
    <property type="entry name" value="DMSO/NO3_reduct_chaperone"/>
</dbReference>
<organism evidence="2 3">
    <name type="scientific">Leekyejoonella antrihumi</name>
    <dbReference type="NCBI Taxonomy" id="1660198"/>
    <lineage>
        <taxon>Bacteria</taxon>
        <taxon>Bacillati</taxon>
        <taxon>Actinomycetota</taxon>
        <taxon>Actinomycetes</taxon>
        <taxon>Micrococcales</taxon>
        <taxon>Dermacoccaceae</taxon>
        <taxon>Leekyejoonella</taxon>
    </lineage>
</organism>
<dbReference type="Proteomes" id="UP000320244">
    <property type="component" value="Unassembled WGS sequence"/>
</dbReference>
<keyword evidence="3" id="KW-1185">Reference proteome</keyword>
<reference evidence="2 3" key="1">
    <citation type="submission" date="2019-05" db="EMBL/GenBank/DDBJ databases">
        <authorList>
            <person name="Lee S.D."/>
        </authorList>
    </citation>
    <scope>NUCLEOTIDE SEQUENCE [LARGE SCALE GENOMIC DNA]</scope>
    <source>
        <strain evidence="2 3">C5-26</strain>
    </source>
</reference>
<dbReference type="Gene3D" id="1.10.3480.10">
    <property type="entry name" value="TorD-like"/>
    <property type="match status" value="1"/>
</dbReference>
<gene>
    <name evidence="2" type="ORF">FGL98_03920</name>
</gene>
<dbReference type="InterPro" id="IPR036411">
    <property type="entry name" value="TorD-like_sf"/>
</dbReference>
<dbReference type="EMBL" id="VCQV01000004">
    <property type="protein sequence ID" value="TWP37871.1"/>
    <property type="molecule type" value="Genomic_DNA"/>
</dbReference>
<dbReference type="Pfam" id="PF02613">
    <property type="entry name" value="Nitrate_red_del"/>
    <property type="match status" value="1"/>
</dbReference>
<feature type="region of interest" description="Disordered" evidence="1">
    <location>
        <begin position="1"/>
        <end position="31"/>
    </location>
</feature>
<comment type="caution">
    <text evidence="2">The sequence shown here is derived from an EMBL/GenBank/DDBJ whole genome shotgun (WGS) entry which is preliminary data.</text>
</comment>
<evidence type="ECO:0000313" key="3">
    <source>
        <dbReference type="Proteomes" id="UP000320244"/>
    </source>
</evidence>
<dbReference type="OrthoDB" id="5181184at2"/>